<feature type="transmembrane region" description="Helical" evidence="1">
    <location>
        <begin position="129"/>
        <end position="147"/>
    </location>
</feature>
<dbReference type="PROSITE" id="PS50006">
    <property type="entry name" value="FHA_DOMAIN"/>
    <property type="match status" value="1"/>
</dbReference>
<dbReference type="InterPro" id="IPR026898">
    <property type="entry name" value="PrsW"/>
</dbReference>
<feature type="transmembrane region" description="Helical" evidence="1">
    <location>
        <begin position="371"/>
        <end position="392"/>
    </location>
</feature>
<dbReference type="KEGG" id="glt:GlitD10_0926"/>
<name>A0A1J0ABD3_9CYAN</name>
<dbReference type="InterPro" id="IPR000253">
    <property type="entry name" value="FHA_dom"/>
</dbReference>
<organism evidence="3 4">
    <name type="scientific">Gloeomargarita lithophora Alchichica-D10</name>
    <dbReference type="NCBI Taxonomy" id="1188229"/>
    <lineage>
        <taxon>Bacteria</taxon>
        <taxon>Bacillati</taxon>
        <taxon>Cyanobacteriota</taxon>
        <taxon>Cyanophyceae</taxon>
        <taxon>Gloeomargaritales</taxon>
        <taxon>Gloeomargaritaceae</taxon>
        <taxon>Gloeomargarita</taxon>
    </lineage>
</organism>
<feature type="transmembrane region" description="Helical" evidence="1">
    <location>
        <begin position="226"/>
        <end position="254"/>
    </location>
</feature>
<sequence>MIILEWQEDNRTHRRQVDVVNPSQVIRLGRDPNLCDVVFNDPTVSGLQAEIAADAQGAYLRCLRESNPPWVDGQRLGSVPVPLKSGSVVRLGRTEITVVTVGSVAPAADLSLSQLIPVFGSGQALAHKAHLVPAAVTVVGVIILFSTIGNPTLFNACLAFLLGIGGFYFIYQLCGKSKPWWAMGLVGLLTVMLLLSPVWNLFVLIFREILPGNLSENSQSFVVQFISHFFGAGLLEELLKALPIFLLWGLGLLLPHRLRSRIGVVEPLDGIIYGAASALGFTWLETMGEYVPGIVEEVAQEAGTLAGELVGLQLLIPRILGSVAGHMAYSGYFGYGIGLAALKPKYAWLVIPTAFFASSVVHALWNASDTIGTWAAAVVGILAYVMLSAAILKARQLSPNRDENFATGIVGKTRS</sequence>
<feature type="transmembrane region" description="Helical" evidence="1">
    <location>
        <begin position="346"/>
        <end position="365"/>
    </location>
</feature>
<accession>A0A1J0ABD3</accession>
<dbReference type="RefSeq" id="WP_071453856.1">
    <property type="nucleotide sequence ID" value="NZ_CP017675.1"/>
</dbReference>
<feature type="transmembrane region" description="Helical" evidence="1">
    <location>
        <begin position="153"/>
        <end position="171"/>
    </location>
</feature>
<dbReference type="InterPro" id="IPR008984">
    <property type="entry name" value="SMAD_FHA_dom_sf"/>
</dbReference>
<feature type="transmembrane region" description="Helical" evidence="1">
    <location>
        <begin position="183"/>
        <end position="206"/>
    </location>
</feature>
<dbReference type="AlphaFoldDB" id="A0A1J0ABD3"/>
<dbReference type="SMART" id="SM00240">
    <property type="entry name" value="FHA"/>
    <property type="match status" value="1"/>
</dbReference>
<dbReference type="Pfam" id="PF13367">
    <property type="entry name" value="PrsW-protease"/>
    <property type="match status" value="1"/>
</dbReference>
<keyword evidence="1" id="KW-0812">Transmembrane</keyword>
<evidence type="ECO:0000313" key="3">
    <source>
        <dbReference type="EMBL" id="APB33244.1"/>
    </source>
</evidence>
<dbReference type="PANTHER" id="PTHR36844:SF1">
    <property type="entry name" value="PROTEASE PRSW"/>
    <property type="match status" value="1"/>
</dbReference>
<dbReference type="Gene3D" id="2.60.200.20">
    <property type="match status" value="1"/>
</dbReference>
<dbReference type="Pfam" id="PF00498">
    <property type="entry name" value="FHA"/>
    <property type="match status" value="1"/>
</dbReference>
<evidence type="ECO:0000313" key="4">
    <source>
        <dbReference type="Proteomes" id="UP000180235"/>
    </source>
</evidence>
<evidence type="ECO:0000259" key="2">
    <source>
        <dbReference type="PROSITE" id="PS50006"/>
    </source>
</evidence>
<feature type="domain" description="FHA" evidence="2">
    <location>
        <begin position="26"/>
        <end position="76"/>
    </location>
</feature>
<reference evidence="3 4" key="1">
    <citation type="submission" date="2016-10" db="EMBL/GenBank/DDBJ databases">
        <title>Description of Gloeomargarita lithophora gen. nov., sp. nov., a thylakoid-bearing basal-branching cyanobacterium with intracellular carbonates, and proposal for Gloeomargaritales ord. nov.</title>
        <authorList>
            <person name="Moreira D."/>
            <person name="Tavera R."/>
            <person name="Benzerara K."/>
            <person name="Skouri-Panet F."/>
            <person name="Couradeau E."/>
            <person name="Gerard E."/>
            <person name="Loussert C."/>
            <person name="Novelo E."/>
            <person name="Zivanovic Y."/>
            <person name="Lopez-Garcia P."/>
        </authorList>
    </citation>
    <scope>NUCLEOTIDE SEQUENCE [LARGE SCALE GENOMIC DNA]</scope>
    <source>
        <strain evidence="3 4">D10</strain>
    </source>
</reference>
<keyword evidence="1" id="KW-0472">Membrane</keyword>
<dbReference type="OrthoDB" id="9816434at2"/>
<dbReference type="Proteomes" id="UP000180235">
    <property type="component" value="Chromosome"/>
</dbReference>
<keyword evidence="4" id="KW-1185">Reference proteome</keyword>
<dbReference type="STRING" id="1188229.GlitD10_0926"/>
<protein>
    <submittedName>
        <fullName evidence="3">FHA domain-containing protein</fullName>
    </submittedName>
</protein>
<dbReference type="EMBL" id="CP017675">
    <property type="protein sequence ID" value="APB33244.1"/>
    <property type="molecule type" value="Genomic_DNA"/>
</dbReference>
<proteinExistence type="predicted"/>
<dbReference type="PANTHER" id="PTHR36844">
    <property type="entry name" value="PROTEASE PRSW"/>
    <property type="match status" value="1"/>
</dbReference>
<gene>
    <name evidence="3" type="ORF">GlitD10_0926</name>
</gene>
<keyword evidence="1" id="KW-1133">Transmembrane helix</keyword>
<dbReference type="SUPFAM" id="SSF49879">
    <property type="entry name" value="SMAD/FHA domain"/>
    <property type="match status" value="1"/>
</dbReference>
<dbReference type="CDD" id="cd00060">
    <property type="entry name" value="FHA"/>
    <property type="match status" value="1"/>
</dbReference>
<evidence type="ECO:0000256" key="1">
    <source>
        <dbReference type="SAM" id="Phobius"/>
    </source>
</evidence>
<dbReference type="GO" id="GO:0008233">
    <property type="term" value="F:peptidase activity"/>
    <property type="evidence" value="ECO:0007669"/>
    <property type="project" value="InterPro"/>
</dbReference>